<dbReference type="GO" id="GO:0019158">
    <property type="term" value="F:mannokinase activity"/>
    <property type="evidence" value="ECO:0007669"/>
    <property type="project" value="TreeGrafter"/>
</dbReference>
<dbReference type="AlphaFoldDB" id="A0A8C3VRZ3"/>
<evidence type="ECO:0000256" key="14">
    <source>
        <dbReference type="ARBA" id="ARBA00047905"/>
    </source>
</evidence>
<dbReference type="InterPro" id="IPR019807">
    <property type="entry name" value="Hexokinase_BS"/>
</dbReference>
<dbReference type="FunFam" id="3.40.367.20:FF:000001">
    <property type="entry name" value="Hexokinase 1"/>
    <property type="match status" value="1"/>
</dbReference>
<dbReference type="Pfam" id="PF03727">
    <property type="entry name" value="Hexokinase_2"/>
    <property type="match status" value="2"/>
</dbReference>
<dbReference type="PROSITE" id="PS00378">
    <property type="entry name" value="HEXOKINASE_1"/>
    <property type="match status" value="2"/>
</dbReference>
<dbReference type="InterPro" id="IPR001312">
    <property type="entry name" value="Hexokinase"/>
</dbReference>
<gene>
    <name evidence="22" type="primary">HK3</name>
</gene>
<dbReference type="FunFam" id="3.30.420.40:FF:000123">
    <property type="entry name" value="Hexokinase 3"/>
    <property type="match status" value="1"/>
</dbReference>
<dbReference type="UniPathway" id="UPA00109">
    <property type="reaction ID" value="UER00180"/>
</dbReference>
<comment type="catalytic activity">
    <reaction evidence="14">
        <text>D-fructose + ATP = D-fructose 6-phosphate + ADP + H(+)</text>
        <dbReference type="Rhea" id="RHEA:16125"/>
        <dbReference type="ChEBI" id="CHEBI:15378"/>
        <dbReference type="ChEBI" id="CHEBI:30616"/>
        <dbReference type="ChEBI" id="CHEBI:37721"/>
        <dbReference type="ChEBI" id="CHEBI:61527"/>
        <dbReference type="ChEBI" id="CHEBI:456216"/>
        <dbReference type="EC" id="2.7.1.1"/>
    </reaction>
    <physiologicalReaction direction="left-to-right" evidence="14">
        <dbReference type="Rhea" id="RHEA:16126"/>
    </physiologicalReaction>
</comment>
<reference evidence="22" key="2">
    <citation type="submission" date="2025-09" db="UniProtKB">
        <authorList>
            <consortium name="Ensembl"/>
        </authorList>
    </citation>
    <scope>IDENTIFICATION</scope>
</reference>
<evidence type="ECO:0000259" key="20">
    <source>
        <dbReference type="Pfam" id="PF00349"/>
    </source>
</evidence>
<dbReference type="GO" id="GO:0005524">
    <property type="term" value="F:ATP binding"/>
    <property type="evidence" value="ECO:0007669"/>
    <property type="project" value="UniProtKB-KW"/>
</dbReference>
<evidence type="ECO:0000256" key="19">
    <source>
        <dbReference type="ARBA" id="ARBA00083839"/>
    </source>
</evidence>
<dbReference type="Ensembl" id="ENSCWAT00000002823.1">
    <property type="protein sequence ID" value="ENSCWAP00000002591.1"/>
    <property type="gene ID" value="ENSCWAG00000002067.1"/>
</dbReference>
<evidence type="ECO:0000256" key="6">
    <source>
        <dbReference type="ARBA" id="ARBA00022533"/>
    </source>
</evidence>
<feature type="domain" description="Hexokinase N-terminal" evidence="20">
    <location>
        <begin position="33"/>
        <end position="230"/>
    </location>
</feature>
<dbReference type="GO" id="GO:0005829">
    <property type="term" value="C:cytosol"/>
    <property type="evidence" value="ECO:0007669"/>
    <property type="project" value="TreeGrafter"/>
</dbReference>
<evidence type="ECO:0000256" key="5">
    <source>
        <dbReference type="ARBA" id="ARBA00012324"/>
    </source>
</evidence>
<evidence type="ECO:0000256" key="17">
    <source>
        <dbReference type="ARBA" id="ARBA00071677"/>
    </source>
</evidence>
<feature type="domain" description="Hexokinase C-terminal" evidence="21">
    <location>
        <begin position="239"/>
        <end position="472"/>
    </location>
</feature>
<dbReference type="GO" id="GO:0005536">
    <property type="term" value="F:D-glucose binding"/>
    <property type="evidence" value="ECO:0007669"/>
    <property type="project" value="InterPro"/>
</dbReference>
<dbReference type="Pfam" id="PF00349">
    <property type="entry name" value="Hexokinase_1"/>
    <property type="match status" value="2"/>
</dbReference>
<dbReference type="InterPro" id="IPR022673">
    <property type="entry name" value="Hexokinase_C"/>
</dbReference>
<evidence type="ECO:0000256" key="13">
    <source>
        <dbReference type="ARBA" id="ARBA00044613"/>
    </source>
</evidence>
<dbReference type="FunFam" id="3.40.367.20:FF:000005">
    <property type="entry name" value="Phosphotransferase"/>
    <property type="match status" value="1"/>
</dbReference>
<dbReference type="PANTHER" id="PTHR19443">
    <property type="entry name" value="HEXOKINASE"/>
    <property type="match status" value="1"/>
</dbReference>
<comment type="similarity">
    <text evidence="4">Belongs to the hexokinase family.</text>
</comment>
<evidence type="ECO:0000256" key="10">
    <source>
        <dbReference type="ARBA" id="ARBA00022777"/>
    </source>
</evidence>
<keyword evidence="23" id="KW-1185">Reference proteome</keyword>
<evidence type="ECO:0000256" key="2">
    <source>
        <dbReference type="ARBA" id="ARBA00004888"/>
    </source>
</evidence>
<dbReference type="GO" id="GO:0006096">
    <property type="term" value="P:glycolytic process"/>
    <property type="evidence" value="ECO:0007669"/>
    <property type="project" value="UniProtKB-UniPathway"/>
</dbReference>
<comment type="pathway">
    <text evidence="3">Carbohydrate metabolism; hexose metabolism.</text>
</comment>
<evidence type="ECO:0000256" key="12">
    <source>
        <dbReference type="ARBA" id="ARBA00023152"/>
    </source>
</evidence>
<evidence type="ECO:0000256" key="18">
    <source>
        <dbReference type="ARBA" id="ARBA00076203"/>
    </source>
</evidence>
<keyword evidence="6" id="KW-0021">Allosteric enzyme</keyword>
<evidence type="ECO:0000256" key="1">
    <source>
        <dbReference type="ARBA" id="ARBA00004450"/>
    </source>
</evidence>
<dbReference type="GO" id="GO:0001678">
    <property type="term" value="P:intracellular glucose homeostasis"/>
    <property type="evidence" value="ECO:0007669"/>
    <property type="project" value="InterPro"/>
</dbReference>
<feature type="domain" description="Hexokinase N-terminal" evidence="20">
    <location>
        <begin position="483"/>
        <end position="674"/>
    </location>
</feature>
<dbReference type="SUPFAM" id="SSF53067">
    <property type="entry name" value="Actin-like ATPase domain"/>
    <property type="match status" value="4"/>
</dbReference>
<dbReference type="Gene3D" id="3.40.367.20">
    <property type="match status" value="2"/>
</dbReference>
<evidence type="ECO:0000256" key="3">
    <source>
        <dbReference type="ARBA" id="ARBA00005028"/>
    </source>
</evidence>
<comment type="subcellular location">
    <subcellularLocation>
        <location evidence="1">Mitochondrion outer membrane</location>
        <topology evidence="1">Peripheral membrane protein</topology>
    </subcellularLocation>
</comment>
<keyword evidence="12" id="KW-0324">Glycolysis</keyword>
<keyword evidence="9" id="KW-0547">Nucleotide-binding</keyword>
<keyword evidence="8" id="KW-0677">Repeat</keyword>
<dbReference type="GeneTree" id="ENSGT00950000182787"/>
<evidence type="ECO:0000256" key="15">
    <source>
        <dbReference type="ARBA" id="ARBA00048160"/>
    </source>
</evidence>
<accession>A0A8C3VRZ3</accession>
<dbReference type="FunFam" id="3.30.420.40:FF:000015">
    <property type="entry name" value="Hexokinase 1"/>
    <property type="match status" value="1"/>
</dbReference>
<dbReference type="Gene3D" id="3.30.420.40">
    <property type="match status" value="2"/>
</dbReference>
<proteinExistence type="inferred from homology"/>
<dbReference type="GO" id="GO:0004340">
    <property type="term" value="F:glucokinase activity"/>
    <property type="evidence" value="ECO:0007669"/>
    <property type="project" value="TreeGrafter"/>
</dbReference>
<reference evidence="22" key="1">
    <citation type="submission" date="2025-08" db="UniProtKB">
        <authorList>
            <consortium name="Ensembl"/>
        </authorList>
    </citation>
    <scope>IDENTIFICATION</scope>
</reference>
<evidence type="ECO:0000256" key="9">
    <source>
        <dbReference type="ARBA" id="ARBA00022741"/>
    </source>
</evidence>
<dbReference type="PANTHER" id="PTHR19443:SF1">
    <property type="entry name" value="HEXOKINASE-3"/>
    <property type="match status" value="1"/>
</dbReference>
<keyword evidence="11" id="KW-0067">ATP-binding</keyword>
<dbReference type="InterPro" id="IPR022672">
    <property type="entry name" value="Hexokinase_N"/>
</dbReference>
<keyword evidence="10" id="KW-0418">Kinase</keyword>
<evidence type="ECO:0000313" key="22">
    <source>
        <dbReference type="Ensembl" id="ENSCWAP00000002591.1"/>
    </source>
</evidence>
<evidence type="ECO:0000256" key="4">
    <source>
        <dbReference type="ARBA" id="ARBA00009225"/>
    </source>
</evidence>
<dbReference type="EC" id="2.7.1.1" evidence="5"/>
<comment type="function">
    <text evidence="16">Catalyzes the phosphorylation of hexose, such as D-glucose and D-fructose, to hexose 6-phosphate (D-glucose 6-phosphate and D-fructose 6-phosphate, respectively). Mediates the initial step of glycolysis by catalyzing phosphorylation of D-glucose to D-glucose 6-phosphate.</text>
</comment>
<dbReference type="PRINTS" id="PR00475">
    <property type="entry name" value="HEXOKINASE"/>
</dbReference>
<evidence type="ECO:0000256" key="8">
    <source>
        <dbReference type="ARBA" id="ARBA00022737"/>
    </source>
</evidence>
<dbReference type="InterPro" id="IPR043129">
    <property type="entry name" value="ATPase_NBD"/>
</dbReference>
<dbReference type="UniPathway" id="UPA00242"/>
<dbReference type="GO" id="GO:0005741">
    <property type="term" value="C:mitochondrial outer membrane"/>
    <property type="evidence" value="ECO:0007669"/>
    <property type="project" value="UniProtKB-SubCell"/>
</dbReference>
<evidence type="ECO:0000259" key="21">
    <source>
        <dbReference type="Pfam" id="PF03727"/>
    </source>
</evidence>
<dbReference type="GO" id="GO:0008865">
    <property type="term" value="F:fructokinase activity"/>
    <property type="evidence" value="ECO:0007669"/>
    <property type="project" value="TreeGrafter"/>
</dbReference>
<organism evidence="22 23">
    <name type="scientific">Catagonus wagneri</name>
    <name type="common">Chacoan peccary</name>
    <dbReference type="NCBI Taxonomy" id="51154"/>
    <lineage>
        <taxon>Eukaryota</taxon>
        <taxon>Metazoa</taxon>
        <taxon>Chordata</taxon>
        <taxon>Craniata</taxon>
        <taxon>Vertebrata</taxon>
        <taxon>Euteleostomi</taxon>
        <taxon>Mammalia</taxon>
        <taxon>Eutheria</taxon>
        <taxon>Laurasiatheria</taxon>
        <taxon>Artiodactyla</taxon>
        <taxon>Suina</taxon>
        <taxon>Tayassuidae</taxon>
        <taxon>Catagonus</taxon>
    </lineage>
</organism>
<evidence type="ECO:0000256" key="7">
    <source>
        <dbReference type="ARBA" id="ARBA00022679"/>
    </source>
</evidence>
<feature type="domain" description="Hexokinase C-terminal" evidence="21">
    <location>
        <begin position="681"/>
        <end position="914"/>
    </location>
</feature>
<protein>
    <recommendedName>
        <fullName evidence="17">Hexokinase-3</fullName>
        <ecNumber evidence="5">2.7.1.1</ecNumber>
    </recommendedName>
    <alternativeName>
        <fullName evidence="19">Hexokinase type III</fullName>
    </alternativeName>
    <alternativeName>
        <fullName evidence="18">Hexokinase-C</fullName>
    </alternativeName>
</protein>
<name>A0A8C3VRZ3_9CETA</name>
<dbReference type="GO" id="GO:0006006">
    <property type="term" value="P:glucose metabolic process"/>
    <property type="evidence" value="ECO:0007669"/>
    <property type="project" value="TreeGrafter"/>
</dbReference>
<evidence type="ECO:0000256" key="16">
    <source>
        <dbReference type="ARBA" id="ARBA00057794"/>
    </source>
</evidence>
<comment type="pathway">
    <text evidence="2">Carbohydrate degradation; glycolysis; D-glyceraldehyde 3-phosphate and glycerone phosphate from D-glucose: step 1/4.</text>
</comment>
<keyword evidence="7" id="KW-0808">Transferase</keyword>
<evidence type="ECO:0000256" key="11">
    <source>
        <dbReference type="ARBA" id="ARBA00022840"/>
    </source>
</evidence>
<comment type="catalytic activity">
    <reaction evidence="15">
        <text>D-glucose + ATP = D-glucose 6-phosphate + ADP + H(+)</text>
        <dbReference type="Rhea" id="RHEA:17825"/>
        <dbReference type="ChEBI" id="CHEBI:4167"/>
        <dbReference type="ChEBI" id="CHEBI:15378"/>
        <dbReference type="ChEBI" id="CHEBI:30616"/>
        <dbReference type="ChEBI" id="CHEBI:61548"/>
        <dbReference type="ChEBI" id="CHEBI:456216"/>
        <dbReference type="EC" id="2.7.1.1"/>
    </reaction>
    <physiologicalReaction direction="left-to-right" evidence="15">
        <dbReference type="Rhea" id="RHEA:17826"/>
    </physiologicalReaction>
</comment>
<evidence type="ECO:0000313" key="23">
    <source>
        <dbReference type="Proteomes" id="UP000694540"/>
    </source>
</evidence>
<dbReference type="PROSITE" id="PS51748">
    <property type="entry name" value="HEXOKINASE_2"/>
    <property type="match status" value="2"/>
</dbReference>
<dbReference type="Proteomes" id="UP000694540">
    <property type="component" value="Unplaced"/>
</dbReference>
<sequence length="924" mass="100027">MDSIGPRGLQQREGALGCPQEGLPCPSNSSELVQECLQQFEVTEAQLRQIQSSLLGSMEQALGGQASPAPAVRMLPTYVGSIPHGTEQGDFVVLELGASGASLRVLWVTLMGTEGCKIEPRSQEFVIPQEVMLGPGQQLFDFAARCLSEFLDTLPVGKQGLQLGFNFSFPCHQTGLDKSTLISWTKGFKCSGVEGQDVVQLLRDAIQRQGTYSIDVVAVVNDTVGTMMGCEPGVGPCEVGLVVDTGTNACYMEEARHVAVLDEDRGRVCISVEWGSFSDDGALGPVWTIFDRTLDQESLNPGAQRFEKMIGGLYLGELVRLVLADLVRRGVLFDGSTSPVLLSPGSILLEHVAEMDDPSAGAARLHAVLQFLGLNLRTSDAELVQQVCVAVCTRAARLCAAALAAILSRLQHIREQRSLQIAVATGGRVFERHPRFLSILQETVKCLAPECGVSFIPSVDGGGQGVAMVTAVAARLAAHRRLLEETLAPFRLTHEQLVAVQRQMREAMAKGLKGKPSSLRMLPTYVRATPDGSERGDFLALDLGGTNFRVLLVHVASGDVQITNQIYSIPEYMAQGSGQQLFDHIVDCIVDFQQKQGLSGQSLPLGFTFSFPCRQLGLDKGILMNWTKGFSASDCEGQDVVFLLREAIRRKKAVELNVVALVNDTVGTMMSCGYENPHCEVGLIVGTGTNACYMEELRNVTSVPGDSGRMCINMEWGAFGDDGSLGMLSTHFDARVDQASINPGRQRFEKMISGMYLGEIVRHILLHLTSLGVLFRGQHIQCLQTRDIFKTKFLSEIESDSLALRQVRAILEDLGLPLTSDDALMVLEVCQAVSRRAAQLCGAGVAAVVERIRENRDLEKLTVSVGVDGTLYKLHPHFSSLVAETVRELAPRCVVTFLQSKDGSGKGAALVTAVACRLAQMTRV</sequence>
<comment type="catalytic activity">
    <reaction evidence="13">
        <text>a D-hexose + ATP = a D-hexose 6-phosphate + ADP + H(+)</text>
        <dbReference type="Rhea" id="RHEA:22740"/>
        <dbReference type="ChEBI" id="CHEBI:4194"/>
        <dbReference type="ChEBI" id="CHEBI:15378"/>
        <dbReference type="ChEBI" id="CHEBI:30616"/>
        <dbReference type="ChEBI" id="CHEBI:229467"/>
        <dbReference type="ChEBI" id="CHEBI:456216"/>
        <dbReference type="EC" id="2.7.1.1"/>
    </reaction>
    <physiologicalReaction direction="left-to-right" evidence="13">
        <dbReference type="Rhea" id="RHEA:22741"/>
    </physiologicalReaction>
</comment>